<evidence type="ECO:0000256" key="7">
    <source>
        <dbReference type="ARBA" id="ARBA00023136"/>
    </source>
</evidence>
<evidence type="ECO:0000256" key="1">
    <source>
        <dbReference type="ARBA" id="ARBA00004651"/>
    </source>
</evidence>
<sequence length="291" mass="30816">MEPVQGGVAASRRQWTLLLLPGSITLALLFLVPLGMLVVFSFGTTDIVGRPQLGSTLDNYRLVFQDYNAAVVLRTVEYSVAATACCLVLGYAVAYTAARFAGRWGGAIIVLVTVPWLVDYLVRIYAWKQLLSDGGLLNQTLDRLGAGPVSMTGTSFAVVAGLVYGYLPLMVLPLYASLKDLDPSVIDAGKDLFGSPRQTFFHVTLPATRPGVVGGCLLVFLPVLGDFATAQFLGGPSNTMIGNIISDQFVASGSQTFGSALAVTLIVLLVLCVALTAVVQRGRGRVTEVLP</sequence>
<feature type="transmembrane region" description="Helical" evidence="8">
    <location>
        <begin position="104"/>
        <end position="126"/>
    </location>
</feature>
<gene>
    <name evidence="10" type="ORF">ACFPGP_22250</name>
</gene>
<dbReference type="EMBL" id="JBHSKD010000027">
    <property type="protein sequence ID" value="MFC5179415.1"/>
    <property type="molecule type" value="Genomic_DNA"/>
</dbReference>
<feature type="transmembrane region" description="Helical" evidence="8">
    <location>
        <begin position="78"/>
        <end position="97"/>
    </location>
</feature>
<keyword evidence="3 8" id="KW-0813">Transport</keyword>
<feature type="transmembrane region" description="Helical" evidence="8">
    <location>
        <begin position="17"/>
        <end position="42"/>
    </location>
</feature>
<dbReference type="Pfam" id="PF00528">
    <property type="entry name" value="BPD_transp_1"/>
    <property type="match status" value="1"/>
</dbReference>
<dbReference type="Proteomes" id="UP001596087">
    <property type="component" value="Unassembled WGS sequence"/>
</dbReference>
<keyword evidence="5 8" id="KW-0812">Transmembrane</keyword>
<dbReference type="PANTHER" id="PTHR42929:SF1">
    <property type="entry name" value="INNER MEMBRANE ABC TRANSPORTER PERMEASE PROTEIN YDCU-RELATED"/>
    <property type="match status" value="1"/>
</dbReference>
<keyword evidence="6 8" id="KW-1133">Transmembrane helix</keyword>
<evidence type="ECO:0000256" key="5">
    <source>
        <dbReference type="ARBA" id="ARBA00022692"/>
    </source>
</evidence>
<evidence type="ECO:0000256" key="8">
    <source>
        <dbReference type="RuleBase" id="RU363032"/>
    </source>
</evidence>
<keyword evidence="11" id="KW-1185">Reference proteome</keyword>
<proteinExistence type="inferred from homology"/>
<evidence type="ECO:0000256" key="6">
    <source>
        <dbReference type="ARBA" id="ARBA00022989"/>
    </source>
</evidence>
<dbReference type="CDD" id="cd06261">
    <property type="entry name" value="TM_PBP2"/>
    <property type="match status" value="1"/>
</dbReference>
<comment type="similarity">
    <text evidence="2">Belongs to the binding-protein-dependent transport system permease family. CysTW subfamily.</text>
</comment>
<dbReference type="PANTHER" id="PTHR42929">
    <property type="entry name" value="INNER MEMBRANE ABC TRANSPORTER PERMEASE PROTEIN YDCU-RELATED-RELATED"/>
    <property type="match status" value="1"/>
</dbReference>
<keyword evidence="7 8" id="KW-0472">Membrane</keyword>
<feature type="transmembrane region" description="Helical" evidence="8">
    <location>
        <begin position="257"/>
        <end position="279"/>
    </location>
</feature>
<organism evidence="10 11">
    <name type="scientific">Nocardioides taihuensis</name>
    <dbReference type="NCBI Taxonomy" id="1835606"/>
    <lineage>
        <taxon>Bacteria</taxon>
        <taxon>Bacillati</taxon>
        <taxon>Actinomycetota</taxon>
        <taxon>Actinomycetes</taxon>
        <taxon>Propionibacteriales</taxon>
        <taxon>Nocardioidaceae</taxon>
        <taxon>Nocardioides</taxon>
    </lineage>
</organism>
<evidence type="ECO:0000313" key="10">
    <source>
        <dbReference type="EMBL" id="MFC5179415.1"/>
    </source>
</evidence>
<dbReference type="PROSITE" id="PS50928">
    <property type="entry name" value="ABC_TM1"/>
    <property type="match status" value="1"/>
</dbReference>
<evidence type="ECO:0000313" key="11">
    <source>
        <dbReference type="Proteomes" id="UP001596087"/>
    </source>
</evidence>
<name>A0ABW0BQP9_9ACTN</name>
<feature type="domain" description="ABC transmembrane type-1" evidence="9">
    <location>
        <begin position="72"/>
        <end position="278"/>
    </location>
</feature>
<accession>A0ABW0BQP9</accession>
<feature type="transmembrane region" description="Helical" evidence="8">
    <location>
        <begin position="146"/>
        <end position="167"/>
    </location>
</feature>
<protein>
    <submittedName>
        <fullName evidence="10">ABC transporter permease</fullName>
    </submittedName>
</protein>
<evidence type="ECO:0000259" key="9">
    <source>
        <dbReference type="PROSITE" id="PS50928"/>
    </source>
</evidence>
<keyword evidence="4" id="KW-1003">Cell membrane</keyword>
<reference evidence="11" key="1">
    <citation type="journal article" date="2019" name="Int. J. Syst. Evol. Microbiol.">
        <title>The Global Catalogue of Microorganisms (GCM) 10K type strain sequencing project: providing services to taxonomists for standard genome sequencing and annotation.</title>
        <authorList>
            <consortium name="The Broad Institute Genomics Platform"/>
            <consortium name="The Broad Institute Genome Sequencing Center for Infectious Disease"/>
            <person name="Wu L."/>
            <person name="Ma J."/>
        </authorList>
    </citation>
    <scope>NUCLEOTIDE SEQUENCE [LARGE SCALE GENOMIC DNA]</scope>
    <source>
        <strain evidence="11">DFY41</strain>
    </source>
</reference>
<comment type="subcellular location">
    <subcellularLocation>
        <location evidence="1 8">Cell membrane</location>
        <topology evidence="1 8">Multi-pass membrane protein</topology>
    </subcellularLocation>
</comment>
<dbReference type="Gene3D" id="1.10.3720.10">
    <property type="entry name" value="MetI-like"/>
    <property type="match status" value="1"/>
</dbReference>
<dbReference type="RefSeq" id="WP_378593520.1">
    <property type="nucleotide sequence ID" value="NZ_JBHSKD010000027.1"/>
</dbReference>
<comment type="caution">
    <text evidence="10">The sequence shown here is derived from an EMBL/GenBank/DDBJ whole genome shotgun (WGS) entry which is preliminary data.</text>
</comment>
<dbReference type="InterPro" id="IPR035906">
    <property type="entry name" value="MetI-like_sf"/>
</dbReference>
<evidence type="ECO:0000256" key="4">
    <source>
        <dbReference type="ARBA" id="ARBA00022475"/>
    </source>
</evidence>
<feature type="transmembrane region" description="Helical" evidence="8">
    <location>
        <begin position="212"/>
        <end position="233"/>
    </location>
</feature>
<dbReference type="InterPro" id="IPR000515">
    <property type="entry name" value="MetI-like"/>
</dbReference>
<evidence type="ECO:0000256" key="2">
    <source>
        <dbReference type="ARBA" id="ARBA00007069"/>
    </source>
</evidence>
<dbReference type="SUPFAM" id="SSF161098">
    <property type="entry name" value="MetI-like"/>
    <property type="match status" value="1"/>
</dbReference>
<evidence type="ECO:0000256" key="3">
    <source>
        <dbReference type="ARBA" id="ARBA00022448"/>
    </source>
</evidence>